<keyword evidence="6" id="KW-1185">Reference proteome</keyword>
<evidence type="ECO:0000313" key="6">
    <source>
        <dbReference type="Proteomes" id="UP000499080"/>
    </source>
</evidence>
<dbReference type="Proteomes" id="UP000499080">
    <property type="component" value="Unassembled WGS sequence"/>
</dbReference>
<dbReference type="AlphaFoldDB" id="A0A4Y1ZT14"/>
<dbReference type="EMBL" id="BGPR01077639">
    <property type="protein sequence ID" value="GBL66658.1"/>
    <property type="molecule type" value="Genomic_DNA"/>
</dbReference>
<evidence type="ECO:0000313" key="5">
    <source>
        <dbReference type="EMBL" id="GBL66718.1"/>
    </source>
</evidence>
<evidence type="ECO:0000313" key="4">
    <source>
        <dbReference type="EMBL" id="GBL66705.1"/>
    </source>
</evidence>
<comment type="caution">
    <text evidence="4">The sequence shown here is derived from an EMBL/GenBank/DDBJ whole genome shotgun (WGS) entry which is preliminary data.</text>
</comment>
<name>A0A4Y1ZT14_ARAVE</name>
<feature type="compositionally biased region" description="Low complexity" evidence="1">
    <location>
        <begin position="1"/>
        <end position="11"/>
    </location>
</feature>
<dbReference type="EMBL" id="BGPR01077641">
    <property type="protein sequence ID" value="GBL66667.1"/>
    <property type="molecule type" value="Genomic_DNA"/>
</dbReference>
<reference evidence="4 6" key="1">
    <citation type="journal article" date="2019" name="Sci. Rep.">
        <title>Orb-weaving spider Araneus ventricosus genome elucidates the spidroin gene catalogue.</title>
        <authorList>
            <person name="Kono N."/>
            <person name="Nakamura H."/>
            <person name="Ohtoshi R."/>
            <person name="Moran D.A.P."/>
            <person name="Shinohara A."/>
            <person name="Yoshida Y."/>
            <person name="Fujiwara M."/>
            <person name="Mori M."/>
            <person name="Tomita M."/>
            <person name="Arakawa K."/>
        </authorList>
    </citation>
    <scope>NUCLEOTIDE SEQUENCE [LARGE SCALE GENOMIC DNA]</scope>
</reference>
<evidence type="ECO:0000256" key="1">
    <source>
        <dbReference type="SAM" id="MobiDB-lite"/>
    </source>
</evidence>
<evidence type="ECO:0000313" key="2">
    <source>
        <dbReference type="EMBL" id="GBL66658.1"/>
    </source>
</evidence>
<feature type="region of interest" description="Disordered" evidence="1">
    <location>
        <begin position="1"/>
        <end position="26"/>
    </location>
</feature>
<evidence type="ECO:0000313" key="3">
    <source>
        <dbReference type="EMBL" id="GBL66667.1"/>
    </source>
</evidence>
<accession>A0A4Y1ZT14</accession>
<dbReference type="EMBL" id="BGPR01077650">
    <property type="protein sequence ID" value="GBL66705.1"/>
    <property type="molecule type" value="Genomic_DNA"/>
</dbReference>
<gene>
    <name evidence="4" type="ORF">AVEN_146688_1</name>
    <name evidence="5" type="ORF">AVEN_202084_1</name>
    <name evidence="2" type="ORF">AVEN_269515_1</name>
    <name evidence="3" type="ORF">AVEN_65071_1</name>
</gene>
<sequence>MGRGGVVVRSQPRGRRPPGSKPYSTEDLPCMWACCTLKNTYEAKRPVAGVVRHLKRGCQLRRRPRHLTVVQNSEVHPKITLVLLQNETLI</sequence>
<dbReference type="EMBL" id="BGPR01077655">
    <property type="protein sequence ID" value="GBL66718.1"/>
    <property type="molecule type" value="Genomic_DNA"/>
</dbReference>
<organism evidence="4 6">
    <name type="scientific">Araneus ventricosus</name>
    <name type="common">Orbweaver spider</name>
    <name type="synonym">Epeira ventricosa</name>
    <dbReference type="NCBI Taxonomy" id="182803"/>
    <lineage>
        <taxon>Eukaryota</taxon>
        <taxon>Metazoa</taxon>
        <taxon>Ecdysozoa</taxon>
        <taxon>Arthropoda</taxon>
        <taxon>Chelicerata</taxon>
        <taxon>Arachnida</taxon>
        <taxon>Araneae</taxon>
        <taxon>Araneomorphae</taxon>
        <taxon>Entelegynae</taxon>
        <taxon>Araneoidea</taxon>
        <taxon>Araneidae</taxon>
        <taxon>Araneus</taxon>
    </lineage>
</organism>
<proteinExistence type="predicted"/>
<protein>
    <submittedName>
        <fullName evidence="4">Uncharacterized protein</fullName>
    </submittedName>
</protein>